<dbReference type="InterPro" id="IPR016130">
    <property type="entry name" value="Tyr_Pase_AS"/>
</dbReference>
<dbReference type="RefSeq" id="WP_040822713.1">
    <property type="nucleotide sequence ID" value="NZ_JBIAQY010000031.1"/>
</dbReference>
<dbReference type="PROSITE" id="PS00383">
    <property type="entry name" value="TYR_PHOSPHATASE_1"/>
    <property type="match status" value="1"/>
</dbReference>
<dbReference type="GO" id="GO:0004725">
    <property type="term" value="F:protein tyrosine phosphatase activity"/>
    <property type="evidence" value="ECO:0007669"/>
    <property type="project" value="UniProtKB-EC"/>
</dbReference>
<keyword evidence="2" id="KW-0378">Hydrolase</keyword>
<dbReference type="Gene3D" id="3.90.190.10">
    <property type="entry name" value="Protein tyrosine phosphatase superfamily"/>
    <property type="match status" value="1"/>
</dbReference>
<dbReference type="InterPro" id="IPR029021">
    <property type="entry name" value="Prot-tyrosine_phosphatase-like"/>
</dbReference>
<comment type="caution">
    <text evidence="2">The sequence shown here is derived from an EMBL/GenBank/DDBJ whole genome shotgun (WGS) entry which is preliminary data.</text>
</comment>
<protein>
    <submittedName>
        <fullName evidence="2">Tyrosine-protein phosphatase</fullName>
        <ecNumber evidence="2">3.1.3.48</ecNumber>
    </submittedName>
</protein>
<proteinExistence type="predicted"/>
<dbReference type="Pfam" id="PF13350">
    <property type="entry name" value="Y_phosphatase3"/>
    <property type="match status" value="1"/>
</dbReference>
<dbReference type="InterPro" id="IPR026893">
    <property type="entry name" value="Tyr/Ser_Pase_IphP-type"/>
</dbReference>
<gene>
    <name evidence="2" type="ORF">ACFYXQ_44470</name>
</gene>
<sequence length="235" mass="25265">MSHETDTDTLANLRDVGGLRCIDGRTTKTGVLYRSDAPYMGDTNPLTVEQWPPTVVVDLRSLAEVDRNPFDWSSQTLRHHLPLHDGAAPTEEIPQDLAGLYGQILDSAPDRVASLVGIVAHADGPVLLHCAAGKDRTGVAVATLLLAADVEPAAVIGDYLLTASRMPALGRRWKAKATKSSHRRPLPAAWLTAPEAAIVSVVRRLGDRPGGAGGWLVDHGATRSDLDLWRNRLLT</sequence>
<organism evidence="2 3">
    <name type="scientific">Nocardia jiangxiensis</name>
    <dbReference type="NCBI Taxonomy" id="282685"/>
    <lineage>
        <taxon>Bacteria</taxon>
        <taxon>Bacillati</taxon>
        <taxon>Actinomycetota</taxon>
        <taxon>Actinomycetes</taxon>
        <taxon>Mycobacteriales</taxon>
        <taxon>Nocardiaceae</taxon>
        <taxon>Nocardia</taxon>
    </lineage>
</organism>
<dbReference type="PROSITE" id="PS50056">
    <property type="entry name" value="TYR_PHOSPHATASE_2"/>
    <property type="match status" value="1"/>
</dbReference>
<dbReference type="EMBL" id="JBIAQY010000031">
    <property type="protein sequence ID" value="MFF3574825.1"/>
    <property type="molecule type" value="Genomic_DNA"/>
</dbReference>
<evidence type="ECO:0000313" key="3">
    <source>
        <dbReference type="Proteomes" id="UP001601992"/>
    </source>
</evidence>
<dbReference type="InterPro" id="IPR000387">
    <property type="entry name" value="Tyr_Pase_dom"/>
</dbReference>
<accession>A0ABW6SET0</accession>
<feature type="domain" description="Tyrosine specific protein phosphatases" evidence="1">
    <location>
        <begin position="110"/>
        <end position="156"/>
    </location>
</feature>
<dbReference type="Proteomes" id="UP001601992">
    <property type="component" value="Unassembled WGS sequence"/>
</dbReference>
<reference evidence="2 3" key="1">
    <citation type="submission" date="2024-10" db="EMBL/GenBank/DDBJ databases">
        <title>The Natural Products Discovery Center: Release of the First 8490 Sequenced Strains for Exploring Actinobacteria Biosynthetic Diversity.</title>
        <authorList>
            <person name="Kalkreuter E."/>
            <person name="Kautsar S.A."/>
            <person name="Yang D."/>
            <person name="Bader C.D."/>
            <person name="Teijaro C.N."/>
            <person name="Fluegel L."/>
            <person name="Davis C.M."/>
            <person name="Simpson J.R."/>
            <person name="Lauterbach L."/>
            <person name="Steele A.D."/>
            <person name="Gui C."/>
            <person name="Meng S."/>
            <person name="Li G."/>
            <person name="Viehrig K."/>
            <person name="Ye F."/>
            <person name="Su P."/>
            <person name="Kiefer A.F."/>
            <person name="Nichols A."/>
            <person name="Cepeda A.J."/>
            <person name="Yan W."/>
            <person name="Fan B."/>
            <person name="Jiang Y."/>
            <person name="Adhikari A."/>
            <person name="Zheng C.-J."/>
            <person name="Schuster L."/>
            <person name="Cowan T.M."/>
            <person name="Smanski M.J."/>
            <person name="Chevrette M.G."/>
            <person name="De Carvalho L.P.S."/>
            <person name="Shen B."/>
        </authorList>
    </citation>
    <scope>NUCLEOTIDE SEQUENCE [LARGE SCALE GENOMIC DNA]</scope>
    <source>
        <strain evidence="2 3">NPDC002593</strain>
    </source>
</reference>
<keyword evidence="3" id="KW-1185">Reference proteome</keyword>
<evidence type="ECO:0000313" key="2">
    <source>
        <dbReference type="EMBL" id="MFF3574825.1"/>
    </source>
</evidence>
<evidence type="ECO:0000259" key="1">
    <source>
        <dbReference type="PROSITE" id="PS50056"/>
    </source>
</evidence>
<dbReference type="SUPFAM" id="SSF52799">
    <property type="entry name" value="(Phosphotyrosine protein) phosphatases II"/>
    <property type="match status" value="1"/>
</dbReference>
<dbReference type="EC" id="3.1.3.48" evidence="2"/>
<name>A0ABW6SET0_9NOCA</name>